<keyword evidence="10" id="KW-0472">Membrane</keyword>
<evidence type="ECO:0000256" key="5">
    <source>
        <dbReference type="ARBA" id="ARBA00022723"/>
    </source>
</evidence>
<keyword evidence="12" id="KW-1185">Reference proteome</keyword>
<evidence type="ECO:0008006" key="13">
    <source>
        <dbReference type="Google" id="ProtNLM"/>
    </source>
</evidence>
<keyword evidence="8" id="KW-0503">Monooxygenase</keyword>
<dbReference type="GO" id="GO:0016705">
    <property type="term" value="F:oxidoreductase activity, acting on paired donors, with incorporation or reduction of molecular oxygen"/>
    <property type="evidence" value="ECO:0007669"/>
    <property type="project" value="InterPro"/>
</dbReference>
<comment type="cofactor">
    <cofactor evidence="1 9">
        <name>heme</name>
        <dbReference type="ChEBI" id="CHEBI:30413"/>
    </cofactor>
</comment>
<dbReference type="GO" id="GO:0005506">
    <property type="term" value="F:iron ion binding"/>
    <property type="evidence" value="ECO:0007669"/>
    <property type="project" value="InterPro"/>
</dbReference>
<dbReference type="PANTHER" id="PTHR24305:SF166">
    <property type="entry name" value="CYTOCHROME P450 12A4, MITOCHONDRIAL-RELATED"/>
    <property type="match status" value="1"/>
</dbReference>
<dbReference type="InterPro" id="IPR002403">
    <property type="entry name" value="Cyt_P450_E_grp-IV"/>
</dbReference>
<evidence type="ECO:0000256" key="6">
    <source>
        <dbReference type="ARBA" id="ARBA00023002"/>
    </source>
</evidence>
<name>A0A4Q1BL03_TREME</name>
<dbReference type="PANTHER" id="PTHR24305">
    <property type="entry name" value="CYTOCHROME P450"/>
    <property type="match status" value="1"/>
</dbReference>
<dbReference type="PRINTS" id="PR00465">
    <property type="entry name" value="EP450IV"/>
</dbReference>
<evidence type="ECO:0000256" key="9">
    <source>
        <dbReference type="PIRSR" id="PIRSR602403-1"/>
    </source>
</evidence>
<dbReference type="Proteomes" id="UP000289152">
    <property type="component" value="Unassembled WGS sequence"/>
</dbReference>
<dbReference type="CDD" id="cd11069">
    <property type="entry name" value="CYP_FUM15-like"/>
    <property type="match status" value="1"/>
</dbReference>
<feature type="transmembrane region" description="Helical" evidence="10">
    <location>
        <begin position="24"/>
        <end position="44"/>
    </location>
</feature>
<dbReference type="GO" id="GO:0004497">
    <property type="term" value="F:monooxygenase activity"/>
    <property type="evidence" value="ECO:0007669"/>
    <property type="project" value="UniProtKB-KW"/>
</dbReference>
<dbReference type="OrthoDB" id="1470350at2759"/>
<dbReference type="InterPro" id="IPR050121">
    <property type="entry name" value="Cytochrome_P450_monoxygenase"/>
</dbReference>
<dbReference type="SUPFAM" id="SSF48264">
    <property type="entry name" value="Cytochrome P450"/>
    <property type="match status" value="1"/>
</dbReference>
<dbReference type="InterPro" id="IPR036396">
    <property type="entry name" value="Cyt_P450_sf"/>
</dbReference>
<evidence type="ECO:0000256" key="4">
    <source>
        <dbReference type="ARBA" id="ARBA00022617"/>
    </source>
</evidence>
<keyword evidence="6" id="KW-0560">Oxidoreductase</keyword>
<comment type="similarity">
    <text evidence="3">Belongs to the cytochrome P450 family.</text>
</comment>
<keyword evidence="10" id="KW-1133">Transmembrane helix</keyword>
<dbReference type="STRING" id="5217.A0A4Q1BL03"/>
<dbReference type="VEuPathDB" id="FungiDB:TREMEDRAFT_36021"/>
<dbReference type="EMBL" id="SDIL01000047">
    <property type="protein sequence ID" value="RXK38459.1"/>
    <property type="molecule type" value="Genomic_DNA"/>
</dbReference>
<evidence type="ECO:0000256" key="10">
    <source>
        <dbReference type="SAM" id="Phobius"/>
    </source>
</evidence>
<evidence type="ECO:0000256" key="8">
    <source>
        <dbReference type="ARBA" id="ARBA00023033"/>
    </source>
</evidence>
<reference evidence="11 12" key="1">
    <citation type="submission" date="2016-06" db="EMBL/GenBank/DDBJ databases">
        <title>Evolution of pathogenesis and genome organization in the Tremellales.</title>
        <authorList>
            <person name="Cuomo C."/>
            <person name="Litvintseva A."/>
            <person name="Heitman J."/>
            <person name="Chen Y."/>
            <person name="Sun S."/>
            <person name="Springer D."/>
            <person name="Dromer F."/>
            <person name="Young S."/>
            <person name="Zeng Q."/>
            <person name="Chapman S."/>
            <person name="Gujja S."/>
            <person name="Saif S."/>
            <person name="Birren B."/>
        </authorList>
    </citation>
    <scope>NUCLEOTIDE SEQUENCE [LARGE SCALE GENOMIC DNA]</scope>
    <source>
        <strain evidence="11 12">ATCC 28783</strain>
    </source>
</reference>
<dbReference type="InterPro" id="IPR001128">
    <property type="entry name" value="Cyt_P450"/>
</dbReference>
<comment type="pathway">
    <text evidence="2">Secondary metabolite biosynthesis.</text>
</comment>
<organism evidence="11 12">
    <name type="scientific">Tremella mesenterica</name>
    <name type="common">Jelly fungus</name>
    <dbReference type="NCBI Taxonomy" id="5217"/>
    <lineage>
        <taxon>Eukaryota</taxon>
        <taxon>Fungi</taxon>
        <taxon>Dikarya</taxon>
        <taxon>Basidiomycota</taxon>
        <taxon>Agaricomycotina</taxon>
        <taxon>Tremellomycetes</taxon>
        <taxon>Tremellales</taxon>
        <taxon>Tremellaceae</taxon>
        <taxon>Tremella</taxon>
    </lineage>
</organism>
<dbReference type="GO" id="GO:0020037">
    <property type="term" value="F:heme binding"/>
    <property type="evidence" value="ECO:0007669"/>
    <property type="project" value="InterPro"/>
</dbReference>
<keyword evidence="5 9" id="KW-0479">Metal-binding</keyword>
<dbReference type="AlphaFoldDB" id="A0A4Q1BL03"/>
<dbReference type="PRINTS" id="PR00385">
    <property type="entry name" value="P450"/>
</dbReference>
<keyword evidence="4 9" id="KW-0349">Heme</keyword>
<accession>A0A4Q1BL03</accession>
<keyword evidence="10" id="KW-0812">Transmembrane</keyword>
<gene>
    <name evidence="11" type="ORF">M231_04224</name>
</gene>
<dbReference type="Pfam" id="PF00067">
    <property type="entry name" value="p450"/>
    <property type="match status" value="1"/>
</dbReference>
<feature type="binding site" description="axial binding residue" evidence="9">
    <location>
        <position position="508"/>
    </location>
    <ligand>
        <name>heme</name>
        <dbReference type="ChEBI" id="CHEBI:30413"/>
    </ligand>
    <ligandPart>
        <name>Fe</name>
        <dbReference type="ChEBI" id="CHEBI:18248"/>
    </ligandPart>
</feature>
<evidence type="ECO:0000313" key="11">
    <source>
        <dbReference type="EMBL" id="RXK38459.1"/>
    </source>
</evidence>
<keyword evidence="7 9" id="KW-0408">Iron</keyword>
<evidence type="ECO:0000313" key="12">
    <source>
        <dbReference type="Proteomes" id="UP000289152"/>
    </source>
</evidence>
<evidence type="ECO:0000256" key="2">
    <source>
        <dbReference type="ARBA" id="ARBA00005179"/>
    </source>
</evidence>
<proteinExistence type="inferred from homology"/>
<dbReference type="Gene3D" id="1.10.630.10">
    <property type="entry name" value="Cytochrome P450"/>
    <property type="match status" value="1"/>
</dbReference>
<protein>
    <recommendedName>
        <fullName evidence="13">Cytochrome P450</fullName>
    </recommendedName>
</protein>
<evidence type="ECO:0000256" key="1">
    <source>
        <dbReference type="ARBA" id="ARBA00001971"/>
    </source>
</evidence>
<dbReference type="InParanoid" id="A0A4Q1BL03"/>
<evidence type="ECO:0000256" key="7">
    <source>
        <dbReference type="ARBA" id="ARBA00023004"/>
    </source>
</evidence>
<comment type="caution">
    <text evidence="11">The sequence shown here is derived from an EMBL/GenBank/DDBJ whole genome shotgun (WGS) entry which is preliminary data.</text>
</comment>
<evidence type="ECO:0000256" key="3">
    <source>
        <dbReference type="ARBA" id="ARBA00010617"/>
    </source>
</evidence>
<sequence length="545" mass="61235">MKSSDVFRTLSAALSQTELSLADITLYALGTSCVALLGAYLYLWPYRAYTLPFKNLQGPEPDSWFFGSMRRIIKEPPLAPHQAWLEQYGPTYRYRLFFGSWRFFTADPLALSYILNHSDLFPKTGMARREMETILGRGVLIAEGEDHKRQRKVLNPSFSLTAVRGMLPIFYDSAYELRDKLQGLIEDPNAMASPTPAKEEDKVEGGKKVDVMKYLGQATIDVIGKAGFDYDFQALKAPTNELADAYRSLFSTSMTITPMAILQALFPVFKKLPTKRMRVASEAIRTTKRIGMRLLEEKKQAVRKAHSEGLEKGTDIGRDLLSILVKANMASDLKPEQRMSDSEVLAQITTFMLAGNETSATALSWICYVLSMHQDVQDRLREEVTSVSDDRPSFETLTQLPYMDKVIREVLRLYPPAPSTVRQAEEATTLPLSKPVKGRDGKMIDHVNLPKGCVIFVPIMCINISTDVWGPDASTFNPDRYDNLPSSSNQVPGVWGNLLTFLGGTRNCIGYRFALAEIKAILFVLIRSMKFEELPSKPQFEKKAA</sequence>